<dbReference type="RefSeq" id="WP_242871680.1">
    <property type="nucleotide sequence ID" value="NZ_FNID01000007.1"/>
</dbReference>
<feature type="signal peptide" evidence="16">
    <location>
        <begin position="1"/>
        <end position="28"/>
    </location>
</feature>
<dbReference type="Gene3D" id="3.40.710.10">
    <property type="entry name" value="DD-peptidase/beta-lactamase superfamily"/>
    <property type="match status" value="1"/>
</dbReference>
<evidence type="ECO:0000256" key="4">
    <source>
        <dbReference type="ARBA" id="ARBA00012448"/>
    </source>
</evidence>
<comment type="similarity">
    <text evidence="3 15">Belongs to the peptidase S11 family.</text>
</comment>
<keyword evidence="5 18" id="KW-0121">Carboxypeptidase</keyword>
<organism evidence="18 19">
    <name type="scientific">Acetanaerobacterium elongatum</name>
    <dbReference type="NCBI Taxonomy" id="258515"/>
    <lineage>
        <taxon>Bacteria</taxon>
        <taxon>Bacillati</taxon>
        <taxon>Bacillota</taxon>
        <taxon>Clostridia</taxon>
        <taxon>Eubacteriales</taxon>
        <taxon>Oscillospiraceae</taxon>
        <taxon>Acetanaerobacterium</taxon>
    </lineage>
</organism>
<evidence type="ECO:0000256" key="12">
    <source>
        <dbReference type="ARBA" id="ARBA00034000"/>
    </source>
</evidence>
<dbReference type="GO" id="GO:0071555">
    <property type="term" value="P:cell wall organization"/>
    <property type="evidence" value="ECO:0007669"/>
    <property type="project" value="UniProtKB-KW"/>
</dbReference>
<evidence type="ECO:0000256" key="7">
    <source>
        <dbReference type="ARBA" id="ARBA00022729"/>
    </source>
</evidence>
<evidence type="ECO:0000256" key="14">
    <source>
        <dbReference type="PIRSR" id="PIRSR618044-2"/>
    </source>
</evidence>
<evidence type="ECO:0000256" key="6">
    <source>
        <dbReference type="ARBA" id="ARBA00022670"/>
    </source>
</evidence>
<dbReference type="InterPro" id="IPR018044">
    <property type="entry name" value="Peptidase_S11"/>
</dbReference>
<dbReference type="GO" id="GO:0009002">
    <property type="term" value="F:serine-type D-Ala-D-Ala carboxypeptidase activity"/>
    <property type="evidence" value="ECO:0007669"/>
    <property type="project" value="UniProtKB-EC"/>
</dbReference>
<evidence type="ECO:0000256" key="3">
    <source>
        <dbReference type="ARBA" id="ARBA00007164"/>
    </source>
</evidence>
<dbReference type="InterPro" id="IPR001967">
    <property type="entry name" value="Peptidase_S11_N"/>
</dbReference>
<evidence type="ECO:0000256" key="9">
    <source>
        <dbReference type="ARBA" id="ARBA00022960"/>
    </source>
</evidence>
<accession>A0A1G9WYN3</accession>
<keyword evidence="19" id="KW-1185">Reference proteome</keyword>
<dbReference type="InterPro" id="IPR015956">
    <property type="entry name" value="Peniciliin-bd_prot_C_sf"/>
</dbReference>
<dbReference type="EC" id="3.4.16.4" evidence="4"/>
<dbReference type="PRINTS" id="PR00725">
    <property type="entry name" value="DADACBPTASE1"/>
</dbReference>
<comment type="pathway">
    <text evidence="2">Cell wall biogenesis; peptidoglycan biosynthesis.</text>
</comment>
<gene>
    <name evidence="18" type="ORF">SAMN05192585_10737</name>
</gene>
<feature type="chain" id="PRO_5011787600" description="serine-type D-Ala-D-Ala carboxypeptidase" evidence="16">
    <location>
        <begin position="29"/>
        <end position="389"/>
    </location>
</feature>
<dbReference type="AlphaFoldDB" id="A0A1G9WYN3"/>
<dbReference type="InterPro" id="IPR012907">
    <property type="entry name" value="Peptidase_S11_C"/>
</dbReference>
<feature type="binding site" evidence="14">
    <location>
        <position position="231"/>
    </location>
    <ligand>
        <name>substrate</name>
    </ligand>
</feature>
<evidence type="ECO:0000256" key="10">
    <source>
        <dbReference type="ARBA" id="ARBA00022984"/>
    </source>
</evidence>
<dbReference type="Pfam" id="PF00768">
    <property type="entry name" value="Peptidase_S11"/>
    <property type="match status" value="1"/>
</dbReference>
<evidence type="ECO:0000256" key="13">
    <source>
        <dbReference type="PIRSR" id="PIRSR618044-1"/>
    </source>
</evidence>
<keyword evidence="8" id="KW-0378">Hydrolase</keyword>
<dbReference type="InterPro" id="IPR037167">
    <property type="entry name" value="Peptidase_S11_C_sf"/>
</dbReference>
<keyword evidence="6" id="KW-0645">Protease</keyword>
<keyword evidence="11" id="KW-0961">Cell wall biogenesis/degradation</keyword>
<dbReference type="Pfam" id="PF07943">
    <property type="entry name" value="PBP5_C"/>
    <property type="match status" value="1"/>
</dbReference>
<proteinExistence type="inferred from homology"/>
<dbReference type="EMBL" id="FNID01000007">
    <property type="protein sequence ID" value="SDM89632.1"/>
    <property type="molecule type" value="Genomic_DNA"/>
</dbReference>
<comment type="function">
    <text evidence="1">Removes C-terminal D-alanyl residues from sugar-peptide cell wall precursors.</text>
</comment>
<reference evidence="18 19" key="1">
    <citation type="submission" date="2016-10" db="EMBL/GenBank/DDBJ databases">
        <authorList>
            <person name="de Groot N.N."/>
        </authorList>
    </citation>
    <scope>NUCLEOTIDE SEQUENCE [LARGE SCALE GENOMIC DNA]</scope>
    <source>
        <strain evidence="18 19">CGMCC 1.5012</strain>
    </source>
</reference>
<evidence type="ECO:0000256" key="16">
    <source>
        <dbReference type="SAM" id="SignalP"/>
    </source>
</evidence>
<dbReference type="STRING" id="258515.SAMN05192585_10737"/>
<dbReference type="GO" id="GO:0006508">
    <property type="term" value="P:proteolysis"/>
    <property type="evidence" value="ECO:0007669"/>
    <property type="project" value="UniProtKB-KW"/>
</dbReference>
<dbReference type="Gene3D" id="2.60.410.10">
    <property type="entry name" value="D-Ala-D-Ala carboxypeptidase, C-terminal domain"/>
    <property type="match status" value="1"/>
</dbReference>
<keyword evidence="9" id="KW-0133">Cell shape</keyword>
<evidence type="ECO:0000256" key="11">
    <source>
        <dbReference type="ARBA" id="ARBA00023316"/>
    </source>
</evidence>
<dbReference type="Proteomes" id="UP000199182">
    <property type="component" value="Unassembled WGS sequence"/>
</dbReference>
<dbReference type="PANTHER" id="PTHR21581:SF6">
    <property type="entry name" value="TRAFFICKING PROTEIN PARTICLE COMPLEX SUBUNIT 12"/>
    <property type="match status" value="1"/>
</dbReference>
<dbReference type="GO" id="GO:0008360">
    <property type="term" value="P:regulation of cell shape"/>
    <property type="evidence" value="ECO:0007669"/>
    <property type="project" value="UniProtKB-KW"/>
</dbReference>
<keyword evidence="7 16" id="KW-0732">Signal</keyword>
<evidence type="ECO:0000256" key="2">
    <source>
        <dbReference type="ARBA" id="ARBA00004752"/>
    </source>
</evidence>
<dbReference type="SMART" id="SM00936">
    <property type="entry name" value="PBP5_C"/>
    <property type="match status" value="1"/>
</dbReference>
<dbReference type="SUPFAM" id="SSF56601">
    <property type="entry name" value="beta-lactamase/transpeptidase-like"/>
    <property type="match status" value="1"/>
</dbReference>
<dbReference type="UniPathway" id="UPA00219"/>
<feature type="domain" description="Peptidase S11 D-Ala-D-Ala carboxypeptidase A C-terminal" evidence="17">
    <location>
        <begin position="281"/>
        <end position="371"/>
    </location>
</feature>
<dbReference type="SUPFAM" id="SSF69189">
    <property type="entry name" value="Penicillin-binding protein associated domain"/>
    <property type="match status" value="1"/>
</dbReference>
<feature type="active site" description="Proton acceptor" evidence="13">
    <location>
        <position position="71"/>
    </location>
</feature>
<sequence length="389" mass="41744">MLTIKKRMGAAAVAVLCMAALVCPTVMADNAPQALPVDVPAPSAILIDGISGEVLFEKNADEQMPPASVTKIMTLLLTMEAIDAGKMKLEDMVSVSEHASSMGGSQIWLEVGEQMSVNDLLKATAISSANDASVALGENISGSEDTFVALMNQRAKELGMNNTVFKNASGLDEDGHVTTARDIAIMSKELLSHPLIKQYSTVWMDTLRGGETSLVNTNKLVRFYEGTTGLKTGTTDSAGYCLSASAERNGLSLISVVMGAKTSEERFASARTLLDYGFANWQVYTPKPLEKPVEPVKVVNGTESTVAVESHPMAAVVIKKGQEQDIEYKVEVVKDVQAPVALGQTLGRVVLYIGDKEIGSYPLTAVKYVGKLTFWVALQMLWANMLNMK</sequence>
<evidence type="ECO:0000256" key="5">
    <source>
        <dbReference type="ARBA" id="ARBA00022645"/>
    </source>
</evidence>
<comment type="catalytic activity">
    <reaction evidence="12">
        <text>Preferential cleavage: (Ac)2-L-Lys-D-Ala-|-D-Ala. Also transpeptidation of peptidyl-alanyl moieties that are N-acyl substituents of D-alanine.</text>
        <dbReference type="EC" id="3.4.16.4"/>
    </reaction>
</comment>
<evidence type="ECO:0000313" key="19">
    <source>
        <dbReference type="Proteomes" id="UP000199182"/>
    </source>
</evidence>
<dbReference type="GO" id="GO:0009252">
    <property type="term" value="P:peptidoglycan biosynthetic process"/>
    <property type="evidence" value="ECO:0007669"/>
    <property type="project" value="UniProtKB-UniPathway"/>
</dbReference>
<evidence type="ECO:0000259" key="17">
    <source>
        <dbReference type="SMART" id="SM00936"/>
    </source>
</evidence>
<feature type="active site" evidence="13">
    <location>
        <position position="128"/>
    </location>
</feature>
<evidence type="ECO:0000256" key="1">
    <source>
        <dbReference type="ARBA" id="ARBA00003217"/>
    </source>
</evidence>
<evidence type="ECO:0000256" key="8">
    <source>
        <dbReference type="ARBA" id="ARBA00022801"/>
    </source>
</evidence>
<evidence type="ECO:0000313" key="18">
    <source>
        <dbReference type="EMBL" id="SDM89632.1"/>
    </source>
</evidence>
<feature type="active site" description="Acyl-ester intermediate" evidence="13">
    <location>
        <position position="68"/>
    </location>
</feature>
<dbReference type="InterPro" id="IPR012338">
    <property type="entry name" value="Beta-lactam/transpept-like"/>
</dbReference>
<protein>
    <recommendedName>
        <fullName evidence="4">serine-type D-Ala-D-Ala carboxypeptidase</fullName>
        <ecNumber evidence="4">3.4.16.4</ecNumber>
    </recommendedName>
</protein>
<name>A0A1G9WYN3_9FIRM</name>
<dbReference type="PANTHER" id="PTHR21581">
    <property type="entry name" value="D-ALANYL-D-ALANINE CARBOXYPEPTIDASE"/>
    <property type="match status" value="1"/>
</dbReference>
<evidence type="ECO:0000256" key="15">
    <source>
        <dbReference type="RuleBase" id="RU004016"/>
    </source>
</evidence>
<keyword evidence="10" id="KW-0573">Peptidoglycan synthesis</keyword>